<name>A0A9N9WNC3_9DIPT</name>
<reference evidence="12" key="1">
    <citation type="submission" date="2022-01" db="EMBL/GenBank/DDBJ databases">
        <authorList>
            <person name="King R."/>
        </authorList>
    </citation>
    <scope>NUCLEOTIDE SEQUENCE</scope>
</reference>
<dbReference type="SMART" id="SM00164">
    <property type="entry name" value="TBC"/>
    <property type="match status" value="1"/>
</dbReference>
<dbReference type="GO" id="GO:0005096">
    <property type="term" value="F:GTPase activator activity"/>
    <property type="evidence" value="ECO:0007669"/>
    <property type="project" value="UniProtKB-KW"/>
</dbReference>
<dbReference type="Pfam" id="PF00566">
    <property type="entry name" value="RabGAP-TBC"/>
    <property type="match status" value="1"/>
</dbReference>
<keyword evidence="5" id="KW-0007">Acetylation</keyword>
<dbReference type="FunFam" id="1.10.472.80:FF:000005">
    <property type="entry name" value="TBC1 domain family member 15"/>
    <property type="match status" value="1"/>
</dbReference>
<keyword evidence="13" id="KW-1185">Reference proteome</keyword>
<sequence>MNSSWIEETTVDSLELYGDEEIFNQFDVILTRVPASHINELNTVGVIFIFKRQDSYFIEWKPNENVEISGAEIAEESTDEWSIINQITFKPAANPISFLSPKFKNLRVALSDIKHFKVHDSELQLINRESQHIVTYMFKRSTPASFLRTLSLYRLQKQSLNDKNLYVVKDPEFEKLQKSFAELNIEEIKSSKGPNRPFLVHGYEFLSQIGKNVLGTTTRSNRFQDRPGAFKFEIGTETVSNSKDSSPEIDNQKNEVDMSEKVEEVKDDRLPAREIRKRDSPLTLKQWMEFRTEDGRISDPDRIKEVIFRGGIDPSLRADVWKYLLNYDLWEHTTAEREERRKNLHDEYYRMKAQWSTLSKLQERNFSGYRDRKCQIEKDVKRTDRNIEFYNGDENENVNRLQDILLTYVMYNFDVGYVQGMSDLLSPILYLLDDEAASFWCFVGFMERVFRNFDEDQAGMKNQLGKMRTLMEFANPRLFRYFKTHDSDNMYFCFRWLLVWYKREFTHEDILELWEVLWTNLPCINFHLLIGIAILDNEMTTFIENEYGFTEILKHVNDLSERMNLKQVLEAAESIYHQIINSKRLPDRVRVILGMDPVNAYGDEPASEDEEEIKMRKQMELKEEDEDQMRFENSCDAGLEQNYF</sequence>
<dbReference type="EMBL" id="OU895877">
    <property type="protein sequence ID" value="CAG9797839.1"/>
    <property type="molecule type" value="Genomic_DNA"/>
</dbReference>
<dbReference type="Gene3D" id="1.10.472.80">
    <property type="entry name" value="Ypt/Rab-GAP domain of gyp1p, domain 3"/>
    <property type="match status" value="1"/>
</dbReference>
<keyword evidence="2" id="KW-0343">GTPase activation</keyword>
<proteinExistence type="predicted"/>
<comment type="function">
    <text evidence="6">Acts as a GTPase activating protein for RAB7A. Does not act on RAB4, RAB5 or RAB6.</text>
</comment>
<evidence type="ECO:0000256" key="6">
    <source>
        <dbReference type="ARBA" id="ARBA00055283"/>
    </source>
</evidence>
<evidence type="ECO:0000256" key="10">
    <source>
        <dbReference type="SAM" id="MobiDB-lite"/>
    </source>
</evidence>
<reference evidence="12" key="2">
    <citation type="submission" date="2022-10" db="EMBL/GenBank/DDBJ databases">
        <authorList>
            <consortium name="ENA_rothamsted_submissions"/>
            <consortium name="culmorum"/>
            <person name="King R."/>
        </authorList>
    </citation>
    <scope>NUCLEOTIDE SEQUENCE</scope>
</reference>
<feature type="domain" description="Rab-GAP TBC" evidence="11">
    <location>
        <begin position="311"/>
        <end position="521"/>
    </location>
</feature>
<evidence type="ECO:0000256" key="3">
    <source>
        <dbReference type="ARBA" id="ARBA00022490"/>
    </source>
</evidence>
<dbReference type="PROSITE" id="PS50086">
    <property type="entry name" value="TBC_RABGAP"/>
    <property type="match status" value="1"/>
</dbReference>
<feature type="compositionally biased region" description="Basic and acidic residues" evidence="10">
    <location>
        <begin position="250"/>
        <end position="264"/>
    </location>
</feature>
<dbReference type="InterPro" id="IPR000195">
    <property type="entry name" value="Rab-GAP-TBC_dom"/>
</dbReference>
<evidence type="ECO:0000256" key="9">
    <source>
        <dbReference type="ARBA" id="ARBA00082539"/>
    </source>
</evidence>
<comment type="subcellular location">
    <subcellularLocation>
        <location evidence="1">Cytoplasm</location>
    </subcellularLocation>
</comment>
<evidence type="ECO:0000256" key="8">
    <source>
        <dbReference type="ARBA" id="ARBA00067480"/>
    </source>
</evidence>
<keyword evidence="4" id="KW-0597">Phosphoprotein</keyword>
<dbReference type="FunFam" id="1.10.8.270:FF:000005">
    <property type="entry name" value="TBC1 domain family member 15"/>
    <property type="match status" value="1"/>
</dbReference>
<evidence type="ECO:0000256" key="1">
    <source>
        <dbReference type="ARBA" id="ARBA00004496"/>
    </source>
</evidence>
<dbReference type="PANTHER" id="PTHR22957">
    <property type="entry name" value="TBC1 DOMAIN FAMILY MEMBER GTPASE-ACTIVATING PROTEIN"/>
    <property type="match status" value="1"/>
</dbReference>
<comment type="subunit">
    <text evidence="7">Interacts with non-phosphorylated form of RAB8A; phosphorylation of RAB8A at 'Thr-72' disrupts this interaction. Interacts with ARMC12.</text>
</comment>
<dbReference type="GO" id="GO:0005737">
    <property type="term" value="C:cytoplasm"/>
    <property type="evidence" value="ECO:0007669"/>
    <property type="project" value="UniProtKB-SubCell"/>
</dbReference>
<evidence type="ECO:0000313" key="13">
    <source>
        <dbReference type="Proteomes" id="UP001153620"/>
    </source>
</evidence>
<protein>
    <recommendedName>
        <fullName evidence="8">TBC1 domain family member 15</fullName>
    </recommendedName>
    <alternativeName>
        <fullName evidence="9">GTPase-activating protein RAB7</fullName>
    </alternativeName>
</protein>
<dbReference type="SUPFAM" id="SSF47923">
    <property type="entry name" value="Ypt/Rab-GAP domain of gyp1p"/>
    <property type="match status" value="2"/>
</dbReference>
<dbReference type="AlphaFoldDB" id="A0A9N9WNC3"/>
<evidence type="ECO:0000256" key="5">
    <source>
        <dbReference type="ARBA" id="ARBA00022990"/>
    </source>
</evidence>
<evidence type="ECO:0000256" key="2">
    <source>
        <dbReference type="ARBA" id="ARBA00022468"/>
    </source>
</evidence>
<accession>A0A9N9WNC3</accession>
<evidence type="ECO:0000256" key="7">
    <source>
        <dbReference type="ARBA" id="ARBA00065268"/>
    </source>
</evidence>
<dbReference type="InterPro" id="IPR035969">
    <property type="entry name" value="Rab-GAP_TBC_sf"/>
</dbReference>
<dbReference type="OrthoDB" id="10264062at2759"/>
<evidence type="ECO:0000259" key="11">
    <source>
        <dbReference type="PROSITE" id="PS50086"/>
    </source>
</evidence>
<feature type="region of interest" description="Disordered" evidence="10">
    <location>
        <begin position="622"/>
        <end position="644"/>
    </location>
</feature>
<keyword evidence="3" id="KW-0963">Cytoplasm</keyword>
<dbReference type="Proteomes" id="UP001153620">
    <property type="component" value="Chromosome 1"/>
</dbReference>
<organism evidence="12 13">
    <name type="scientific">Chironomus riparius</name>
    <dbReference type="NCBI Taxonomy" id="315576"/>
    <lineage>
        <taxon>Eukaryota</taxon>
        <taxon>Metazoa</taxon>
        <taxon>Ecdysozoa</taxon>
        <taxon>Arthropoda</taxon>
        <taxon>Hexapoda</taxon>
        <taxon>Insecta</taxon>
        <taxon>Pterygota</taxon>
        <taxon>Neoptera</taxon>
        <taxon>Endopterygota</taxon>
        <taxon>Diptera</taxon>
        <taxon>Nematocera</taxon>
        <taxon>Chironomoidea</taxon>
        <taxon>Chironomidae</taxon>
        <taxon>Chironominae</taxon>
        <taxon>Chironomus</taxon>
    </lineage>
</organism>
<evidence type="ECO:0000313" key="12">
    <source>
        <dbReference type="EMBL" id="CAG9797839.1"/>
    </source>
</evidence>
<dbReference type="Gene3D" id="1.10.8.270">
    <property type="entry name" value="putative rabgap domain of human tbc1 domain family member 14 like domains"/>
    <property type="match status" value="1"/>
</dbReference>
<feature type="region of interest" description="Disordered" evidence="10">
    <location>
        <begin position="239"/>
        <end position="264"/>
    </location>
</feature>
<evidence type="ECO:0000256" key="4">
    <source>
        <dbReference type="ARBA" id="ARBA00022553"/>
    </source>
</evidence>
<gene>
    <name evidence="12" type="ORF">CHIRRI_LOCUS826</name>
</gene>
<dbReference type="PANTHER" id="PTHR22957:SF645">
    <property type="entry name" value="LD27216P"/>
    <property type="match status" value="1"/>
</dbReference>